<evidence type="ECO:0000256" key="3">
    <source>
        <dbReference type="ARBA" id="ARBA00023125"/>
    </source>
</evidence>
<keyword evidence="8" id="KW-1185">Reference proteome</keyword>
<dbReference type="CDD" id="cd08414">
    <property type="entry name" value="PBP2_LTTR_aromatics_like"/>
    <property type="match status" value="1"/>
</dbReference>
<comment type="caution">
    <text evidence="7">The sequence shown here is derived from an EMBL/GenBank/DDBJ whole genome shotgun (WGS) entry which is preliminary data.</text>
</comment>
<dbReference type="RefSeq" id="WP_344229189.1">
    <property type="nucleotide sequence ID" value="NZ_BAAARI010000012.1"/>
</dbReference>
<evidence type="ECO:0000256" key="4">
    <source>
        <dbReference type="ARBA" id="ARBA00023163"/>
    </source>
</evidence>
<comment type="similarity">
    <text evidence="1">Belongs to the LysR transcriptional regulatory family.</text>
</comment>
<name>A0ABN3PE66_9MICO</name>
<accession>A0ABN3PE66</accession>
<organism evidence="7 8">
    <name type="scientific">Microbacterium binotii</name>
    <dbReference type="NCBI Taxonomy" id="462710"/>
    <lineage>
        <taxon>Bacteria</taxon>
        <taxon>Bacillati</taxon>
        <taxon>Actinomycetota</taxon>
        <taxon>Actinomycetes</taxon>
        <taxon>Micrococcales</taxon>
        <taxon>Microbacteriaceae</taxon>
        <taxon>Microbacterium</taxon>
    </lineage>
</organism>
<feature type="domain" description="LysR substrate-binding" evidence="6">
    <location>
        <begin position="43"/>
        <end position="233"/>
    </location>
</feature>
<gene>
    <name evidence="7" type="ORF">GCM10009862_20650</name>
</gene>
<evidence type="ECO:0000256" key="5">
    <source>
        <dbReference type="SAM" id="MobiDB-lite"/>
    </source>
</evidence>
<evidence type="ECO:0000259" key="6">
    <source>
        <dbReference type="Pfam" id="PF03466"/>
    </source>
</evidence>
<dbReference type="EMBL" id="BAAARI010000012">
    <property type="protein sequence ID" value="GAA2581349.1"/>
    <property type="molecule type" value="Genomic_DNA"/>
</dbReference>
<evidence type="ECO:0000313" key="7">
    <source>
        <dbReference type="EMBL" id="GAA2581349.1"/>
    </source>
</evidence>
<feature type="region of interest" description="Disordered" evidence="5">
    <location>
        <begin position="1"/>
        <end position="51"/>
    </location>
</feature>
<evidence type="ECO:0000256" key="1">
    <source>
        <dbReference type="ARBA" id="ARBA00009437"/>
    </source>
</evidence>
<keyword evidence="3" id="KW-0238">DNA-binding</keyword>
<protein>
    <submittedName>
        <fullName evidence="7">LysR substrate-binding domain-containing protein</fullName>
    </submittedName>
</protein>
<evidence type="ECO:0000313" key="8">
    <source>
        <dbReference type="Proteomes" id="UP001500274"/>
    </source>
</evidence>
<dbReference type="SUPFAM" id="SSF53850">
    <property type="entry name" value="Periplasmic binding protein-like II"/>
    <property type="match status" value="1"/>
</dbReference>
<keyword evidence="4" id="KW-0804">Transcription</keyword>
<feature type="compositionally biased region" description="Low complexity" evidence="5">
    <location>
        <begin position="15"/>
        <end position="25"/>
    </location>
</feature>
<proteinExistence type="inferred from homology"/>
<reference evidence="7 8" key="1">
    <citation type="journal article" date="2019" name="Int. J. Syst. Evol. Microbiol.">
        <title>The Global Catalogue of Microorganisms (GCM) 10K type strain sequencing project: providing services to taxonomists for standard genome sequencing and annotation.</title>
        <authorList>
            <consortium name="The Broad Institute Genomics Platform"/>
            <consortium name="The Broad Institute Genome Sequencing Center for Infectious Disease"/>
            <person name="Wu L."/>
            <person name="Ma J."/>
        </authorList>
    </citation>
    <scope>NUCLEOTIDE SEQUENCE [LARGE SCALE GENOMIC DNA]</scope>
    <source>
        <strain evidence="7 8">JCM 16365</strain>
    </source>
</reference>
<evidence type="ECO:0000256" key="2">
    <source>
        <dbReference type="ARBA" id="ARBA00023015"/>
    </source>
</evidence>
<dbReference type="Gene3D" id="3.40.190.10">
    <property type="entry name" value="Periplasmic binding protein-like II"/>
    <property type="match status" value="2"/>
</dbReference>
<dbReference type="Proteomes" id="UP001500274">
    <property type="component" value="Unassembled WGS sequence"/>
</dbReference>
<sequence>MAGRGAPKGGKKPTRAGTARGATAKRPAKSGSAGAKKPTPPPPAGPFRLGAIPGATPGKWIDIWQERMPRTVLELVPLEVAAQEEALRSGQVDAALVRPPVDTDSWHLIRLYEETVVVAFSADSHLAAGEELTVEDLEGEVLIVPADDVVDPHVAGTAAPAFAAPSTTADAIEIVASGVGIVIVPMSLARLHHRKDVEYRPLSGAATAPVGFAWPREDASPLVDAFIGILRGRTAQSSRD</sequence>
<dbReference type="PANTHER" id="PTHR30346:SF0">
    <property type="entry name" value="HCA OPERON TRANSCRIPTIONAL ACTIVATOR HCAR"/>
    <property type="match status" value="1"/>
</dbReference>
<keyword evidence="2" id="KW-0805">Transcription regulation</keyword>
<dbReference type="PANTHER" id="PTHR30346">
    <property type="entry name" value="TRANSCRIPTIONAL DUAL REGULATOR HCAR-RELATED"/>
    <property type="match status" value="1"/>
</dbReference>
<dbReference type="Pfam" id="PF03466">
    <property type="entry name" value="LysR_substrate"/>
    <property type="match status" value="1"/>
</dbReference>
<dbReference type="InterPro" id="IPR005119">
    <property type="entry name" value="LysR_subst-bd"/>
</dbReference>